<feature type="chain" id="PRO_5021817689" description="DUF3617 family protein" evidence="1">
    <location>
        <begin position="33"/>
        <end position="166"/>
    </location>
</feature>
<reference evidence="2 3" key="1">
    <citation type="submission" date="2019-06" db="EMBL/GenBank/DDBJ databases">
        <title>Genomic Encyclopedia of Type Strains, Phase IV (KMG-V): Genome sequencing to study the core and pangenomes of soil and plant-associated prokaryotes.</title>
        <authorList>
            <person name="Whitman W."/>
        </authorList>
    </citation>
    <scope>NUCLEOTIDE SEQUENCE [LARGE SCALE GENOMIC DNA]</scope>
    <source>
        <strain evidence="2 3">BR 510</strain>
    </source>
</reference>
<evidence type="ECO:0008006" key="4">
    <source>
        <dbReference type="Google" id="ProtNLM"/>
    </source>
</evidence>
<keyword evidence="1" id="KW-0732">Signal</keyword>
<dbReference type="AlphaFoldDB" id="A0A560DPR9"/>
<dbReference type="EMBL" id="VITK01000004">
    <property type="protein sequence ID" value="TWA99123.1"/>
    <property type="molecule type" value="Genomic_DNA"/>
</dbReference>
<evidence type="ECO:0000256" key="1">
    <source>
        <dbReference type="SAM" id="SignalP"/>
    </source>
</evidence>
<keyword evidence="3" id="KW-1185">Reference proteome</keyword>
<evidence type="ECO:0000313" key="2">
    <source>
        <dbReference type="EMBL" id="TWA99123.1"/>
    </source>
</evidence>
<gene>
    <name evidence="2" type="ORF">FBZ96_10491</name>
</gene>
<protein>
    <recommendedName>
        <fullName evidence="4">DUF3617 family protein</fullName>
    </recommendedName>
</protein>
<name>A0A560DPR9_9BRAD</name>
<organism evidence="2 3">
    <name type="scientific">Bradyrhizobium stylosanthis</name>
    <dbReference type="NCBI Taxonomy" id="1803665"/>
    <lineage>
        <taxon>Bacteria</taxon>
        <taxon>Pseudomonadati</taxon>
        <taxon>Pseudomonadota</taxon>
        <taxon>Alphaproteobacteria</taxon>
        <taxon>Hyphomicrobiales</taxon>
        <taxon>Nitrobacteraceae</taxon>
        <taxon>Bradyrhizobium</taxon>
    </lineage>
</organism>
<sequence>MTTGRRSILATSFVRCAALALLITTTTTAAKADEFQGPTFRKGLWHFVRTLDMVAHRKPKHRLLERELTACVDPTVSMKATFASPSVGSCVSARPEKKNNQYTFANRCDFMGPVSTVITVHSEESYTEQNELSEGQVPRVELVVAHRIGDCGAGADLGAGAKTLSH</sequence>
<proteinExistence type="predicted"/>
<feature type="signal peptide" evidence="1">
    <location>
        <begin position="1"/>
        <end position="32"/>
    </location>
</feature>
<accession>A0A560DPR9</accession>
<dbReference type="Proteomes" id="UP000319949">
    <property type="component" value="Unassembled WGS sequence"/>
</dbReference>
<evidence type="ECO:0000313" key="3">
    <source>
        <dbReference type="Proteomes" id="UP000319949"/>
    </source>
</evidence>
<comment type="caution">
    <text evidence="2">The sequence shown here is derived from an EMBL/GenBank/DDBJ whole genome shotgun (WGS) entry which is preliminary data.</text>
</comment>